<accession>A0A9Q0LBF8</accession>
<gene>
    <name evidence="2" type="ORF">M0811_12531</name>
</gene>
<comment type="caution">
    <text evidence="2">The sequence shown here is derived from an EMBL/GenBank/DDBJ whole genome shotgun (WGS) entry which is preliminary data.</text>
</comment>
<evidence type="ECO:0000313" key="3">
    <source>
        <dbReference type="Proteomes" id="UP001149090"/>
    </source>
</evidence>
<sequence length="1366" mass="161576">MEILFAFEWLSNITKKLVTPQQNTAKIIQNLCLAMNKISKLISIQEIKNHKKNIEELIDLLNKASKTNRDQLKKENQNNLNHFFTFTQFASDKEIEVIQSLESSLSNLHDFMIKSQIMQESNIQQKMYLQNKISQILLKKKKKFSIRIISYQKNHKKNKNQGNIQISPNQFTIQNKTRNEKHQFNYEKAIHFFLDKTNLSNLMIRIDSDLSFLIEMKNSRQRDILVNLYLIFYQQKSVEKEKHGKKSNQENNISLVRSSIHSSMPEIHSKMASNSISNPNLKTNKYQSIFDHKLKRETLQNETSFIPLILTYQLECSGIQNPHFNPILLNSIGSEQGKVEVVFNRNHFNIFNKNISISRKYSIYSHIEYPFFGGKDIIFQIDEKYFVSLRFSSFEETVSFGLQLEILRKRSNQFIKNWFSNENLYETKKCLIKTNESKIESGSIVVSPDLIYIITYDSYNQMQNEDENPKEKNAKPCVFPLQYTQLMEFYIDDKNKGNESNELMIKISKDFSIALVFSSSKKAEDTRQMLEFNQRQFLLYLDAEDYFFSKIEEKENKFISTISQEGIIMENQTLVFKLDSLLVLNQFGIFAKYHLPNREELPHKNTDSDVKIRFQKLGNFSELHFQFENSSIKNNFVQTMKVFDSEKSIQQILAAFPQIIKYGSSYPIQVTLQHHTKFVKGILKIKPQQRKVVILITKGNMERDFNLTQIKPLVDYTRNCEVFFVFDEEKIFIRFDSEENRILFMKRFGKLKKIFSLMDSVSMPPKEAGDKLVDFSIQSKLPNLSEEKSQQLAFQQIPGLDLPRKFFRIRMFDPNEKKPLPKVFQIIHSGTIIEVDDLDTKKRSFIEVEKDCILHSEYFVENLNVLEWINSSQRYYFEFFEIEDKKAFMLCLKNSRQMLQLKEFHVNLVTKTQVVLPTKLRLEPAYLHYHFRRNQRKVSYQALEIFFSPLEKRSLTLKFFSSKYQHEMNIECQNSTQKNLLIQKILDQKNKRSKSYLEPKDEFSSQFKLVLVHFIEFRDPKPKITIPSSFSIQIFANIANSEKQNASIELNDTFFSISFEKFPHSYFEFLYSSNCLLFIHPKKPNLFLIRTKLSKFSRLFKISFPEEAQKDKFIQSFAEIIRSKNLVSSFEKNAHKYQEMEDNLIEINEIENKNQENTHNTNTQSETFGIEMEEVEAEQDSSQKNDEYQNDSQNKIFKSNFITKKYQIKGHVIFHQHKIIICKVQNKIVKQFRFSDPSLYLIQKEEMIILRSEATKIAFELIDPQILTQFIHFFNQIRSNFFLARVLRSSCNKILNKVFLLVDDISLVIATPKEESTFLIENLVFRFSNLKPLLKLKLNEKEEVYFQFKSLLNIENFQNQLKASKK</sequence>
<protein>
    <submittedName>
        <fullName evidence="2">Uncharacterized protein</fullName>
    </submittedName>
</protein>
<evidence type="ECO:0000256" key="1">
    <source>
        <dbReference type="SAM" id="Coils"/>
    </source>
</evidence>
<keyword evidence="1" id="KW-0175">Coiled coil</keyword>
<reference evidence="2" key="1">
    <citation type="submission" date="2022-10" db="EMBL/GenBank/DDBJ databases">
        <title>Novel sulphate-reducing endosymbionts in the free-living metamonad Anaeramoeba.</title>
        <authorList>
            <person name="Jerlstrom-Hultqvist J."/>
            <person name="Cepicka I."/>
            <person name="Gallot-Lavallee L."/>
            <person name="Salas-Leiva D."/>
            <person name="Curtis B.A."/>
            <person name="Zahonova K."/>
            <person name="Pipaliya S."/>
            <person name="Dacks J."/>
            <person name="Roger A.J."/>
        </authorList>
    </citation>
    <scope>NUCLEOTIDE SEQUENCE</scope>
    <source>
        <strain evidence="2">BMAN</strain>
    </source>
</reference>
<dbReference type="Proteomes" id="UP001149090">
    <property type="component" value="Unassembled WGS sequence"/>
</dbReference>
<evidence type="ECO:0000313" key="2">
    <source>
        <dbReference type="EMBL" id="KAJ5068195.1"/>
    </source>
</evidence>
<organism evidence="2 3">
    <name type="scientific">Anaeramoeba ignava</name>
    <name type="common">Anaerobic marine amoeba</name>
    <dbReference type="NCBI Taxonomy" id="1746090"/>
    <lineage>
        <taxon>Eukaryota</taxon>
        <taxon>Metamonada</taxon>
        <taxon>Anaeramoebidae</taxon>
        <taxon>Anaeramoeba</taxon>
    </lineage>
</organism>
<name>A0A9Q0LBF8_ANAIG</name>
<dbReference type="EMBL" id="JAPDFW010000119">
    <property type="protein sequence ID" value="KAJ5068195.1"/>
    <property type="molecule type" value="Genomic_DNA"/>
</dbReference>
<proteinExistence type="predicted"/>
<keyword evidence="3" id="KW-1185">Reference proteome</keyword>
<feature type="coiled-coil region" evidence="1">
    <location>
        <begin position="44"/>
        <end position="74"/>
    </location>
</feature>